<dbReference type="FunFam" id="3.40.120.10:FF:000001">
    <property type="entry name" value="Phosphoglucosamine mutase"/>
    <property type="match status" value="1"/>
</dbReference>
<feature type="domain" description="Alpha-D-phosphohexomutase alpha/beta/alpha" evidence="11">
    <location>
        <begin position="159"/>
        <end position="256"/>
    </location>
</feature>
<evidence type="ECO:0000313" key="13">
    <source>
        <dbReference type="EMBL" id="OGI69378.1"/>
    </source>
</evidence>
<dbReference type="GO" id="GO:0000287">
    <property type="term" value="F:magnesium ion binding"/>
    <property type="evidence" value="ECO:0007669"/>
    <property type="project" value="UniProtKB-UniRule"/>
</dbReference>
<dbReference type="GO" id="GO:0005829">
    <property type="term" value="C:cytosol"/>
    <property type="evidence" value="ECO:0007669"/>
    <property type="project" value="TreeGrafter"/>
</dbReference>
<dbReference type="InterPro" id="IPR016055">
    <property type="entry name" value="A-D-PHexomutase_a/b/a-I/II/III"/>
</dbReference>
<dbReference type="InterPro" id="IPR005841">
    <property type="entry name" value="Alpha-D-phosphohexomutase_SF"/>
</dbReference>
<evidence type="ECO:0000259" key="9">
    <source>
        <dbReference type="Pfam" id="PF00408"/>
    </source>
</evidence>
<dbReference type="InterPro" id="IPR005843">
    <property type="entry name" value="A-D-PHexomutase_C"/>
</dbReference>
<feature type="domain" description="Alpha-D-phosphohexomutase alpha/beta/alpha" evidence="10">
    <location>
        <begin position="4"/>
        <end position="136"/>
    </location>
</feature>
<dbReference type="GO" id="GO:0008966">
    <property type="term" value="F:phosphoglucosamine mutase activity"/>
    <property type="evidence" value="ECO:0007669"/>
    <property type="project" value="UniProtKB-UniRule"/>
</dbReference>
<dbReference type="NCBIfam" id="TIGR01455">
    <property type="entry name" value="glmM"/>
    <property type="match status" value="1"/>
</dbReference>
<dbReference type="PROSITE" id="PS00710">
    <property type="entry name" value="PGM_PMM"/>
    <property type="match status" value="1"/>
</dbReference>
<dbReference type="InterPro" id="IPR006352">
    <property type="entry name" value="GlmM_bact"/>
</dbReference>
<evidence type="ECO:0000256" key="4">
    <source>
        <dbReference type="ARBA" id="ARBA00022842"/>
    </source>
</evidence>
<evidence type="ECO:0000256" key="2">
    <source>
        <dbReference type="ARBA" id="ARBA00022553"/>
    </source>
</evidence>
<comment type="function">
    <text evidence="6 8">Catalyzes the conversion of glucosamine-6-phosphate to glucosamine-1-phosphate.</text>
</comment>
<evidence type="ECO:0000313" key="14">
    <source>
        <dbReference type="Proteomes" id="UP000179076"/>
    </source>
</evidence>
<dbReference type="AlphaFoldDB" id="A0A1F6VII0"/>
<evidence type="ECO:0000259" key="10">
    <source>
        <dbReference type="Pfam" id="PF02878"/>
    </source>
</evidence>
<dbReference type="FunFam" id="3.30.310.50:FF:000001">
    <property type="entry name" value="Phosphoglucosamine mutase"/>
    <property type="match status" value="1"/>
</dbReference>
<dbReference type="InterPro" id="IPR005846">
    <property type="entry name" value="A-D-PHexomutase_a/b/a-III"/>
</dbReference>
<dbReference type="SUPFAM" id="SSF53738">
    <property type="entry name" value="Phosphoglucomutase, first 3 domains"/>
    <property type="match status" value="3"/>
</dbReference>
<dbReference type="InterPro" id="IPR050060">
    <property type="entry name" value="Phosphoglucosamine_mutase"/>
</dbReference>
<comment type="PTM">
    <text evidence="6">Activated by phosphorylation.</text>
</comment>
<dbReference type="PRINTS" id="PR00509">
    <property type="entry name" value="PGMPMM"/>
</dbReference>
<feature type="binding site" evidence="6">
    <location>
        <position position="247"/>
    </location>
    <ligand>
        <name>Mg(2+)</name>
        <dbReference type="ChEBI" id="CHEBI:18420"/>
    </ligand>
</feature>
<dbReference type="NCBIfam" id="NF008139">
    <property type="entry name" value="PRK10887.1"/>
    <property type="match status" value="1"/>
</dbReference>
<dbReference type="Gene3D" id="3.40.120.10">
    <property type="entry name" value="Alpha-D-Glucose-1,6-Bisphosphate, subunit A, domain 3"/>
    <property type="match status" value="3"/>
</dbReference>
<keyword evidence="2 6" id="KW-0597">Phosphoprotein</keyword>
<proteinExistence type="inferred from homology"/>
<gene>
    <name evidence="6" type="primary">glmM</name>
    <name evidence="13" type="ORF">A2W18_10010</name>
</gene>
<dbReference type="GO" id="GO:0009252">
    <property type="term" value="P:peptidoglycan biosynthetic process"/>
    <property type="evidence" value="ECO:0007669"/>
    <property type="project" value="TreeGrafter"/>
</dbReference>
<dbReference type="FunFam" id="3.40.120.10:FF:000003">
    <property type="entry name" value="Phosphoglucosamine mutase"/>
    <property type="match status" value="1"/>
</dbReference>
<evidence type="ECO:0000256" key="5">
    <source>
        <dbReference type="ARBA" id="ARBA00023235"/>
    </source>
</evidence>
<evidence type="ECO:0000259" key="12">
    <source>
        <dbReference type="Pfam" id="PF02880"/>
    </source>
</evidence>
<accession>A0A1F6VII0</accession>
<dbReference type="CDD" id="cd05802">
    <property type="entry name" value="GlmM"/>
    <property type="match status" value="1"/>
</dbReference>
<dbReference type="Pfam" id="PF00408">
    <property type="entry name" value="PGM_PMM_IV"/>
    <property type="match status" value="1"/>
</dbReference>
<evidence type="ECO:0000256" key="7">
    <source>
        <dbReference type="RuleBase" id="RU004326"/>
    </source>
</evidence>
<dbReference type="Pfam" id="PF02880">
    <property type="entry name" value="PGM_PMM_III"/>
    <property type="match status" value="1"/>
</dbReference>
<organism evidence="13 14">
    <name type="scientific">Candidatus Muproteobacteria bacterium RBG_16_60_9</name>
    <dbReference type="NCBI Taxonomy" id="1817755"/>
    <lineage>
        <taxon>Bacteria</taxon>
        <taxon>Pseudomonadati</taxon>
        <taxon>Pseudomonadota</taxon>
        <taxon>Candidatus Muproteobacteria</taxon>
    </lineage>
</organism>
<dbReference type="EC" id="5.4.2.10" evidence="6 8"/>
<feature type="modified residue" description="Phosphoserine" evidence="6">
    <location>
        <position position="104"/>
    </location>
</feature>
<comment type="cofactor">
    <cofactor evidence="6">
        <name>Mg(2+)</name>
        <dbReference type="ChEBI" id="CHEBI:18420"/>
    </cofactor>
    <text evidence="6">Binds 1 Mg(2+) ion per subunit.</text>
</comment>
<reference evidence="13 14" key="1">
    <citation type="journal article" date="2016" name="Nat. Commun.">
        <title>Thousands of microbial genomes shed light on interconnected biogeochemical processes in an aquifer system.</title>
        <authorList>
            <person name="Anantharaman K."/>
            <person name="Brown C.T."/>
            <person name="Hug L.A."/>
            <person name="Sharon I."/>
            <person name="Castelle C.J."/>
            <person name="Probst A.J."/>
            <person name="Thomas B.C."/>
            <person name="Singh A."/>
            <person name="Wilkins M.J."/>
            <person name="Karaoz U."/>
            <person name="Brodie E.L."/>
            <person name="Williams K.H."/>
            <person name="Hubbard S.S."/>
            <person name="Banfield J.F."/>
        </authorList>
    </citation>
    <scope>NUCLEOTIDE SEQUENCE [LARGE SCALE GENOMIC DNA]</scope>
</reference>
<keyword evidence="5 6" id="KW-0413">Isomerase</keyword>
<feature type="domain" description="Alpha-D-phosphohexomutase alpha/beta/alpha" evidence="12">
    <location>
        <begin position="260"/>
        <end position="365"/>
    </location>
</feature>
<dbReference type="InterPro" id="IPR005845">
    <property type="entry name" value="A-D-PHexomutase_a/b/a-II"/>
</dbReference>
<dbReference type="PANTHER" id="PTHR42946">
    <property type="entry name" value="PHOSPHOHEXOSE MUTASE"/>
    <property type="match status" value="1"/>
</dbReference>
<keyword evidence="4 6" id="KW-0460">Magnesium</keyword>
<dbReference type="Pfam" id="PF02879">
    <property type="entry name" value="PGM_PMM_II"/>
    <property type="match status" value="1"/>
</dbReference>
<dbReference type="GO" id="GO:0004615">
    <property type="term" value="F:phosphomannomutase activity"/>
    <property type="evidence" value="ECO:0007669"/>
    <property type="project" value="TreeGrafter"/>
</dbReference>
<feature type="binding site" description="via phosphate group" evidence="6">
    <location>
        <position position="104"/>
    </location>
    <ligand>
        <name>Mg(2+)</name>
        <dbReference type="ChEBI" id="CHEBI:18420"/>
    </ligand>
</feature>
<feature type="binding site" evidence="6">
    <location>
        <position position="245"/>
    </location>
    <ligand>
        <name>Mg(2+)</name>
        <dbReference type="ChEBI" id="CHEBI:18420"/>
    </ligand>
</feature>
<evidence type="ECO:0000259" key="11">
    <source>
        <dbReference type="Pfam" id="PF02879"/>
    </source>
</evidence>
<keyword evidence="3 6" id="KW-0479">Metal-binding</keyword>
<evidence type="ECO:0000256" key="6">
    <source>
        <dbReference type="HAMAP-Rule" id="MF_01554"/>
    </source>
</evidence>
<feature type="active site" description="Phosphoserine intermediate" evidence="6">
    <location>
        <position position="104"/>
    </location>
</feature>
<comment type="similarity">
    <text evidence="1 6 7">Belongs to the phosphohexose mutase family.</text>
</comment>
<comment type="caution">
    <text evidence="13">The sequence shown here is derived from an EMBL/GenBank/DDBJ whole genome shotgun (WGS) entry which is preliminary data.</text>
</comment>
<dbReference type="GO" id="GO:0005975">
    <property type="term" value="P:carbohydrate metabolic process"/>
    <property type="evidence" value="ECO:0007669"/>
    <property type="project" value="InterPro"/>
</dbReference>
<dbReference type="Proteomes" id="UP000179076">
    <property type="component" value="Unassembled WGS sequence"/>
</dbReference>
<dbReference type="Pfam" id="PF02878">
    <property type="entry name" value="PGM_PMM_I"/>
    <property type="match status" value="1"/>
</dbReference>
<feature type="domain" description="Alpha-D-phosphohexomutase C-terminal" evidence="9">
    <location>
        <begin position="375"/>
        <end position="441"/>
    </location>
</feature>
<evidence type="ECO:0000256" key="1">
    <source>
        <dbReference type="ARBA" id="ARBA00010231"/>
    </source>
</evidence>
<dbReference type="Gene3D" id="3.30.310.50">
    <property type="entry name" value="Alpha-D-phosphohexomutase, C-terminal domain"/>
    <property type="match status" value="1"/>
</dbReference>
<sequence>MTSRKYFGTDGVRGCVGEEPITPEFVLKLGWAAGRVLGAKSGDPGKILVGKDTRVSGYLLESALESGLSAAGVDISLLGPMPTPAVAYLTRTARARAGIVISASHNPYQDNGIKFFSAEGTKLPDEVELEIERVMSEPLRMVSSSELGKAWRYDDAGGRYIEFCKSTFPNRASLDGLRIVVDCANGAAYHVAPQVFSELGAEVIAIANEPDGFNINRECGSTHPDTLRRAVLDAGAHLGIALDGDGDRVLMVDGNGAVVDGDQLLYIIAVDRLASGALRGGLVGTLMSNFGLETVCRSRNIPFVRAAVGDRHVMGELVERGWDLGGETSGHIICLDKLTTGDGTIAALQVLAAMVRVGRSLAELKSGMTLFPQTMINVRMARRFDPKSSTAVQDAVRAAERELQGQGRVVLRPSGTEPVIRVMVEGADSAQVTRLTQEIADVVRRAAEAA</sequence>
<feature type="binding site" evidence="6">
    <location>
        <position position="243"/>
    </location>
    <ligand>
        <name>Mg(2+)</name>
        <dbReference type="ChEBI" id="CHEBI:18420"/>
    </ligand>
</feature>
<dbReference type="HAMAP" id="MF_01554_B">
    <property type="entry name" value="GlmM_B"/>
    <property type="match status" value="1"/>
</dbReference>
<comment type="catalytic activity">
    <reaction evidence="6 8">
        <text>alpha-D-glucosamine 1-phosphate = D-glucosamine 6-phosphate</text>
        <dbReference type="Rhea" id="RHEA:23424"/>
        <dbReference type="ChEBI" id="CHEBI:58516"/>
        <dbReference type="ChEBI" id="CHEBI:58725"/>
        <dbReference type="EC" id="5.4.2.10"/>
    </reaction>
</comment>
<dbReference type="SUPFAM" id="SSF55957">
    <property type="entry name" value="Phosphoglucomutase, C-terminal domain"/>
    <property type="match status" value="1"/>
</dbReference>
<evidence type="ECO:0000256" key="3">
    <source>
        <dbReference type="ARBA" id="ARBA00022723"/>
    </source>
</evidence>
<dbReference type="EMBL" id="MFSP01000022">
    <property type="protein sequence ID" value="OGI69378.1"/>
    <property type="molecule type" value="Genomic_DNA"/>
</dbReference>
<dbReference type="PANTHER" id="PTHR42946:SF1">
    <property type="entry name" value="PHOSPHOGLUCOMUTASE (ALPHA-D-GLUCOSE-1,6-BISPHOSPHATE-DEPENDENT)"/>
    <property type="match status" value="1"/>
</dbReference>
<evidence type="ECO:0000256" key="8">
    <source>
        <dbReference type="RuleBase" id="RU004327"/>
    </source>
</evidence>
<dbReference type="InterPro" id="IPR036900">
    <property type="entry name" value="A-D-PHexomutase_C_sf"/>
</dbReference>
<protein>
    <recommendedName>
        <fullName evidence="6 8">Phosphoglucosamine mutase</fullName>
        <ecNumber evidence="6 8">5.4.2.10</ecNumber>
    </recommendedName>
</protein>
<dbReference type="InterPro" id="IPR005844">
    <property type="entry name" value="A-D-PHexomutase_a/b/a-I"/>
</dbReference>
<dbReference type="GO" id="GO:0006048">
    <property type="term" value="P:UDP-N-acetylglucosamine biosynthetic process"/>
    <property type="evidence" value="ECO:0007669"/>
    <property type="project" value="TreeGrafter"/>
</dbReference>
<name>A0A1F6VII0_9PROT</name>
<dbReference type="InterPro" id="IPR016066">
    <property type="entry name" value="A-D-PHexomutase_CS"/>
</dbReference>